<reference evidence="2 3" key="1">
    <citation type="submission" date="2020-05" db="EMBL/GenBank/DDBJ databases">
        <title>Genome Sequencing of Type Strains.</title>
        <authorList>
            <person name="Lemaire J.F."/>
            <person name="Inderbitzin P."/>
            <person name="Gregorio O.A."/>
            <person name="Collins S.B."/>
            <person name="Wespe N."/>
            <person name="Knight-Connoni V."/>
        </authorList>
    </citation>
    <scope>NUCLEOTIDE SEQUENCE [LARGE SCALE GENOMIC DNA]</scope>
    <source>
        <strain evidence="2 3">DSM 100049</strain>
    </source>
</reference>
<dbReference type="EMBL" id="JABMCH010000049">
    <property type="protein sequence ID" value="NUU45869.1"/>
    <property type="molecule type" value="Genomic_DNA"/>
</dbReference>
<name>A0A7Y6B1S8_9SPHN</name>
<organism evidence="2 3">
    <name type="scientific">Sphingomonas zeae</name>
    <dbReference type="NCBI Taxonomy" id="1646122"/>
    <lineage>
        <taxon>Bacteria</taxon>
        <taxon>Pseudomonadati</taxon>
        <taxon>Pseudomonadota</taxon>
        <taxon>Alphaproteobacteria</taxon>
        <taxon>Sphingomonadales</taxon>
        <taxon>Sphingomonadaceae</taxon>
        <taxon>Sphingomonas</taxon>
    </lineage>
</organism>
<dbReference type="InterPro" id="IPR001509">
    <property type="entry name" value="Epimerase_deHydtase"/>
</dbReference>
<dbReference type="Gene3D" id="3.40.50.720">
    <property type="entry name" value="NAD(P)-binding Rossmann-like Domain"/>
    <property type="match status" value="1"/>
</dbReference>
<protein>
    <submittedName>
        <fullName evidence="2">NAD-dependent epimerase/dehydratase family protein</fullName>
    </submittedName>
</protein>
<comment type="caution">
    <text evidence="2">The sequence shown here is derived from an EMBL/GenBank/DDBJ whole genome shotgun (WGS) entry which is preliminary data.</text>
</comment>
<dbReference type="SUPFAM" id="SSF51735">
    <property type="entry name" value="NAD(P)-binding Rossmann-fold domains"/>
    <property type="match status" value="1"/>
</dbReference>
<dbReference type="AlphaFoldDB" id="A0A7Y6B1S8"/>
<gene>
    <name evidence="2" type="ORF">HP438_02610</name>
</gene>
<proteinExistence type="predicted"/>
<dbReference type="Proteomes" id="UP000536441">
    <property type="component" value="Unassembled WGS sequence"/>
</dbReference>
<accession>A0A7Y6B1S8</accession>
<dbReference type="RefSeq" id="WP_175310655.1">
    <property type="nucleotide sequence ID" value="NZ_JABMCH010000049.1"/>
</dbReference>
<evidence type="ECO:0000313" key="3">
    <source>
        <dbReference type="Proteomes" id="UP000536441"/>
    </source>
</evidence>
<dbReference type="PANTHER" id="PTHR43245">
    <property type="entry name" value="BIFUNCTIONAL POLYMYXIN RESISTANCE PROTEIN ARNA"/>
    <property type="match status" value="1"/>
</dbReference>
<sequence>MPVPDLHDLGGRHIFLTGGTGAVGRTLLDYLDQCRAVGDGFHVTVLTRDAAGFAARHPVQAALPWLTLVNGDLGALPALPVGVTDVVHAAADTHIGQGRVAWIDQIVGGTRALLDASRAAGADRFLLVSSGAVYGPQPPSIPRLREDYIGAPDTLLTGSTYGQAKRVAEQLCTIFHAEYGLSTVIARLFAFGSAHIPRDGRYALGSFIRDALSDDDAPIRIAGDGTAVRSYLSGHDMAHALITALCLGTPGQAYNVGSEAPVTIAELARRVRDRLSPGRDVEILGAAGDGQRSLYVPDVTRIAALGAASQTDLDAVIDDAAGHYVSRA</sequence>
<keyword evidence="3" id="KW-1185">Reference proteome</keyword>
<feature type="domain" description="NAD-dependent epimerase/dehydratase" evidence="1">
    <location>
        <begin position="14"/>
        <end position="257"/>
    </location>
</feature>
<evidence type="ECO:0000259" key="1">
    <source>
        <dbReference type="Pfam" id="PF01370"/>
    </source>
</evidence>
<dbReference type="InterPro" id="IPR050177">
    <property type="entry name" value="Lipid_A_modif_metabolic_enz"/>
</dbReference>
<evidence type="ECO:0000313" key="2">
    <source>
        <dbReference type="EMBL" id="NUU45869.1"/>
    </source>
</evidence>
<dbReference type="Pfam" id="PF01370">
    <property type="entry name" value="Epimerase"/>
    <property type="match status" value="1"/>
</dbReference>
<dbReference type="InterPro" id="IPR036291">
    <property type="entry name" value="NAD(P)-bd_dom_sf"/>
</dbReference>